<dbReference type="InterPro" id="IPR004837">
    <property type="entry name" value="NaCa_Exmemb"/>
</dbReference>
<dbReference type="RefSeq" id="WP_153019670.1">
    <property type="nucleotide sequence ID" value="NZ_JFHK01000002.1"/>
</dbReference>
<feature type="domain" description="Sodium/calcium exchanger membrane region" evidence="6">
    <location>
        <begin position="171"/>
        <end position="312"/>
    </location>
</feature>
<feature type="transmembrane region" description="Helical" evidence="5">
    <location>
        <begin position="292"/>
        <end position="312"/>
    </location>
</feature>
<keyword evidence="8" id="KW-1185">Reference proteome</keyword>
<dbReference type="Proteomes" id="UP000077339">
    <property type="component" value="Unassembled WGS sequence"/>
</dbReference>
<dbReference type="GO" id="GO:0005886">
    <property type="term" value="C:plasma membrane"/>
    <property type="evidence" value="ECO:0007669"/>
    <property type="project" value="TreeGrafter"/>
</dbReference>
<organism evidence="7 8">
    <name type="scientific">Kosmotoga arenicorallina S304</name>
    <dbReference type="NCBI Taxonomy" id="1453497"/>
    <lineage>
        <taxon>Bacteria</taxon>
        <taxon>Thermotogati</taxon>
        <taxon>Thermotogota</taxon>
        <taxon>Thermotogae</taxon>
        <taxon>Kosmotogales</taxon>
        <taxon>Kosmotogaceae</taxon>
        <taxon>Kosmotoga</taxon>
    </lineage>
</organism>
<dbReference type="OrthoDB" id="9794225at2"/>
<gene>
    <name evidence="7" type="ORF">AT15_02600</name>
</gene>
<dbReference type="PATRIC" id="fig|1453497.3.peg.517"/>
<keyword evidence="2 5" id="KW-0812">Transmembrane</keyword>
<feature type="transmembrane region" description="Helical" evidence="5">
    <location>
        <begin position="130"/>
        <end position="147"/>
    </location>
</feature>
<comment type="subcellular location">
    <subcellularLocation>
        <location evidence="1">Membrane</location>
        <topology evidence="1">Multi-pass membrane protein</topology>
    </subcellularLocation>
</comment>
<dbReference type="PANTHER" id="PTHR10846">
    <property type="entry name" value="SODIUM/POTASSIUM/CALCIUM EXCHANGER"/>
    <property type="match status" value="1"/>
</dbReference>
<reference evidence="7 8" key="1">
    <citation type="submission" date="2014-02" db="EMBL/GenBank/DDBJ databases">
        <title>Kosmotoga genome sequencing.</title>
        <authorList>
            <person name="Pollo S.M."/>
            <person name="Charchuk R."/>
            <person name="Nesbo C.L."/>
        </authorList>
    </citation>
    <scope>NUCLEOTIDE SEQUENCE [LARGE SCALE GENOMIC DNA]</scope>
    <source>
        <strain evidence="7 8">S304</strain>
    </source>
</reference>
<dbReference type="InterPro" id="IPR044880">
    <property type="entry name" value="NCX_ion-bd_dom_sf"/>
</dbReference>
<name>A0A182C7R0_9BACT</name>
<evidence type="ECO:0000256" key="5">
    <source>
        <dbReference type="SAM" id="Phobius"/>
    </source>
</evidence>
<dbReference type="PANTHER" id="PTHR10846:SF8">
    <property type="entry name" value="INNER MEMBRANE PROTEIN YRBG"/>
    <property type="match status" value="1"/>
</dbReference>
<feature type="domain" description="Sodium/calcium exchanger membrane region" evidence="6">
    <location>
        <begin position="4"/>
        <end position="140"/>
    </location>
</feature>
<evidence type="ECO:0000313" key="7">
    <source>
        <dbReference type="EMBL" id="OAA31734.1"/>
    </source>
</evidence>
<sequence length="315" mass="32951">MVNMLFLAIGFALLVKGADYLIDGSIAIARRFGVSELFIGLTIVAFGTSAPELAVSVKAAIDGSGIAIGNVLGSNIANVALILGATAIIQPLRISASTTKKEMPFVILSTVAAGMLLLGGKMGLNRFDGVVLLCFFAIFVDYLLSMAKSDRELDVVVEKSFHHLEGKMPFAILATVGGLAGVLFGSDLVVNSGMNLARSFGVSDTLIGVTLVAFGTSLPELVTSIAAGLKKRADLAIGNIIGSNIFNLLLVLGIAAVASPIQSDRDITQDVIFALVSIVLLLLFTGLKRRKLGRIGGMALLAFYFVYIWLSIVAG</sequence>
<dbReference type="AlphaFoldDB" id="A0A182C7R0"/>
<evidence type="ECO:0000256" key="1">
    <source>
        <dbReference type="ARBA" id="ARBA00004141"/>
    </source>
</evidence>
<feature type="transmembrane region" description="Helical" evidence="5">
    <location>
        <begin position="72"/>
        <end position="92"/>
    </location>
</feature>
<evidence type="ECO:0000259" key="6">
    <source>
        <dbReference type="Pfam" id="PF01699"/>
    </source>
</evidence>
<proteinExistence type="predicted"/>
<feature type="transmembrane region" description="Helical" evidence="5">
    <location>
        <begin position="241"/>
        <end position="261"/>
    </location>
</feature>
<feature type="transmembrane region" description="Helical" evidence="5">
    <location>
        <begin position="168"/>
        <end position="186"/>
    </location>
</feature>
<dbReference type="EMBL" id="JFHK01000002">
    <property type="protein sequence ID" value="OAA31734.1"/>
    <property type="molecule type" value="Genomic_DNA"/>
</dbReference>
<evidence type="ECO:0000256" key="2">
    <source>
        <dbReference type="ARBA" id="ARBA00022692"/>
    </source>
</evidence>
<keyword evidence="4 5" id="KW-0472">Membrane</keyword>
<dbReference type="Pfam" id="PF01699">
    <property type="entry name" value="Na_Ca_ex"/>
    <property type="match status" value="2"/>
</dbReference>
<dbReference type="GO" id="GO:0006874">
    <property type="term" value="P:intracellular calcium ion homeostasis"/>
    <property type="evidence" value="ECO:0007669"/>
    <property type="project" value="TreeGrafter"/>
</dbReference>
<dbReference type="GO" id="GO:0005262">
    <property type="term" value="F:calcium channel activity"/>
    <property type="evidence" value="ECO:0007669"/>
    <property type="project" value="TreeGrafter"/>
</dbReference>
<feature type="transmembrane region" description="Helical" evidence="5">
    <location>
        <begin position="267"/>
        <end position="285"/>
    </location>
</feature>
<feature type="transmembrane region" description="Helical" evidence="5">
    <location>
        <begin position="104"/>
        <end position="124"/>
    </location>
</feature>
<protein>
    <submittedName>
        <fullName evidence="7">Conjugal transfer protein TraR</fullName>
    </submittedName>
</protein>
<comment type="caution">
    <text evidence="7">The sequence shown here is derived from an EMBL/GenBank/DDBJ whole genome shotgun (WGS) entry which is preliminary data.</text>
</comment>
<evidence type="ECO:0000256" key="4">
    <source>
        <dbReference type="ARBA" id="ARBA00023136"/>
    </source>
</evidence>
<dbReference type="InterPro" id="IPR004481">
    <property type="entry name" value="K/Na/Ca-exchanger"/>
</dbReference>
<dbReference type="NCBIfam" id="TIGR00367">
    <property type="entry name" value="calcium/sodium antiporter"/>
    <property type="match status" value="1"/>
</dbReference>
<dbReference type="STRING" id="1453497.AT15_02600"/>
<accession>A0A182C7R0</accession>
<dbReference type="GO" id="GO:0008273">
    <property type="term" value="F:calcium, potassium:sodium antiporter activity"/>
    <property type="evidence" value="ECO:0007669"/>
    <property type="project" value="TreeGrafter"/>
</dbReference>
<evidence type="ECO:0000313" key="8">
    <source>
        <dbReference type="Proteomes" id="UP000077339"/>
    </source>
</evidence>
<evidence type="ECO:0000256" key="3">
    <source>
        <dbReference type="ARBA" id="ARBA00022989"/>
    </source>
</evidence>
<keyword evidence="3 5" id="KW-1133">Transmembrane helix</keyword>
<dbReference type="Gene3D" id="1.20.1420.30">
    <property type="entry name" value="NCX, central ion-binding region"/>
    <property type="match status" value="2"/>
</dbReference>